<dbReference type="AlphaFoldDB" id="A0A927MN83"/>
<dbReference type="Proteomes" id="UP000658225">
    <property type="component" value="Unassembled WGS sequence"/>
</dbReference>
<reference evidence="1" key="1">
    <citation type="submission" date="2020-10" db="EMBL/GenBank/DDBJ databases">
        <title>Genomic Encyclopedia of Type Strains, Phase IV (KMG-IV): sequencing the most valuable type-strain genomes for metagenomic binning, comparative biology and taxonomic classification.</title>
        <authorList>
            <person name="Goeker M."/>
        </authorList>
    </citation>
    <scope>NUCLEOTIDE SEQUENCE</scope>
    <source>
        <strain evidence="1">DSM 13886</strain>
    </source>
</reference>
<dbReference type="RefSeq" id="WP_192599672.1">
    <property type="nucleotide sequence ID" value="NZ_JADBEL010000019.1"/>
</dbReference>
<protein>
    <submittedName>
        <fullName evidence="1">Uncharacterized protein</fullName>
    </submittedName>
</protein>
<keyword evidence="2" id="KW-1185">Reference proteome</keyword>
<evidence type="ECO:0000313" key="2">
    <source>
        <dbReference type="Proteomes" id="UP000658225"/>
    </source>
</evidence>
<dbReference type="EMBL" id="JADBEL010000019">
    <property type="protein sequence ID" value="MBE1555987.1"/>
    <property type="molecule type" value="Genomic_DNA"/>
</dbReference>
<proteinExistence type="predicted"/>
<comment type="caution">
    <text evidence="1">The sequence shown here is derived from an EMBL/GenBank/DDBJ whole genome shotgun (WGS) entry which is preliminary data.</text>
</comment>
<gene>
    <name evidence="1" type="ORF">H4683_003108</name>
</gene>
<organism evidence="1 2">
    <name type="scientific">Sporosarcina limicola</name>
    <dbReference type="NCBI Taxonomy" id="34101"/>
    <lineage>
        <taxon>Bacteria</taxon>
        <taxon>Bacillati</taxon>
        <taxon>Bacillota</taxon>
        <taxon>Bacilli</taxon>
        <taxon>Bacillales</taxon>
        <taxon>Caryophanaceae</taxon>
        <taxon>Sporosarcina</taxon>
    </lineage>
</organism>
<sequence length="268" mass="29974">MKINRLYQLLSNRVLMQNSTYNNARLLNKNIKSQDTIELSLSAHQLNANRKVLDSLTHLKGNAIRELKANGNILDIQEGSYYRFEMNGFSTLLSGGSSGYVGLPSSELSEALGTETILSIQEHKKSLRIERFFSSLAGSPAGLIGSWEKYTGAETLSILKSVGIEPGWFTIKGGAKPNTFYLTETGIVHPKYDMEASRRALNKENLFEIGYTAGEIITVDGKDFTVDETGHVHIPDDVPVFHNFYSGNIDKTYHERSRNSLLEKYNMK</sequence>
<evidence type="ECO:0000313" key="1">
    <source>
        <dbReference type="EMBL" id="MBE1555987.1"/>
    </source>
</evidence>
<name>A0A927MN83_9BACL</name>
<accession>A0A927MN83</accession>